<comment type="caution">
    <text evidence="2">The sequence shown here is derived from an EMBL/GenBank/DDBJ whole genome shotgun (WGS) entry which is preliminary data.</text>
</comment>
<protein>
    <recommendedName>
        <fullName evidence="4">Erythromycin esterase</fullName>
    </recommendedName>
</protein>
<feature type="compositionally biased region" description="Basic and acidic residues" evidence="1">
    <location>
        <begin position="153"/>
        <end position="182"/>
    </location>
</feature>
<feature type="compositionally biased region" description="Polar residues" evidence="1">
    <location>
        <begin position="579"/>
        <end position="598"/>
    </location>
</feature>
<feature type="compositionally biased region" description="Polar residues" evidence="1">
    <location>
        <begin position="350"/>
        <end position="362"/>
    </location>
</feature>
<proteinExistence type="predicted"/>
<feature type="compositionally biased region" description="Basic and acidic residues" evidence="1">
    <location>
        <begin position="31"/>
        <end position="40"/>
    </location>
</feature>
<name>A0A1V6PDF7_PENDC</name>
<feature type="compositionally biased region" description="Low complexity" evidence="1">
    <location>
        <begin position="323"/>
        <end position="336"/>
    </location>
</feature>
<evidence type="ECO:0000313" key="3">
    <source>
        <dbReference type="Proteomes" id="UP000191522"/>
    </source>
</evidence>
<feature type="compositionally biased region" description="Polar residues" evidence="1">
    <location>
        <begin position="291"/>
        <end position="304"/>
    </location>
</feature>
<feature type="compositionally biased region" description="Polar residues" evidence="1">
    <location>
        <begin position="88"/>
        <end position="97"/>
    </location>
</feature>
<feature type="region of interest" description="Disordered" evidence="1">
    <location>
        <begin position="1"/>
        <end position="204"/>
    </location>
</feature>
<evidence type="ECO:0000313" key="2">
    <source>
        <dbReference type="EMBL" id="OQD75078.1"/>
    </source>
</evidence>
<dbReference type="OMA" id="GHASAWR"/>
<reference evidence="3" key="1">
    <citation type="journal article" date="2017" name="Nat. Microbiol.">
        <title>Global analysis of biosynthetic gene clusters reveals vast potential of secondary metabolite production in Penicillium species.</title>
        <authorList>
            <person name="Nielsen J.C."/>
            <person name="Grijseels S."/>
            <person name="Prigent S."/>
            <person name="Ji B."/>
            <person name="Dainat J."/>
            <person name="Nielsen K.F."/>
            <person name="Frisvad J.C."/>
            <person name="Workman M."/>
            <person name="Nielsen J."/>
        </authorList>
    </citation>
    <scope>NUCLEOTIDE SEQUENCE [LARGE SCALE GENOMIC DNA]</scope>
    <source>
        <strain evidence="3">IBT 11843</strain>
    </source>
</reference>
<gene>
    <name evidence="2" type="ORF">PENDEC_c008G00875</name>
</gene>
<accession>A0A1V6PDF7</accession>
<sequence>MAVRRSARLRSVSTQPEASSPQPDSTSRLTSVEERDETPRDVYPAVHTPMTKKAPHKSPITTAKMIEARTPTTGSAARPPRSEMHPSKAQQSTTKQPDSGLILGFNPIRKDGNGNPIGALDDTPSKSKASPAPSQFGTPGYEFKFGQESQLSEEAKRLMESVRGEVTRIKSQLAHDKSKNSEEGDQSGQYHGDRKIAMPKGKAGRFSDVHMAEFKKMDSIAGHPSSFRATPGRLQPVTTTKSLKRSKSKAQLDEPDTPASSLPRSPTKSSVVSNSPSATTTTKRAKHNPSEDASTSRSQVSNVPAQRPAGPRPRSGVRSSLMTPTRASMARSTSTSIKAPKTTLIPSLARSPSTKAVTTPRTPRTDFNPRIKGNLPSFSNLRSILRKRQPLFSRDPSKIASGTHVAASDFNPDLLLGNGELTDSAPTPSPKKHVEFTPSVKSRYELSHSPSRSKIPTTPSRSNMSEVVYPTLPALTPEHNTASVNTNPAPPKSPSIRHVRTSDVGKKGPTYPEIPVVAHGIAHGIGNKKRHRDEVDDELNADRENVPPADAQTDERGTKRLKANPPTPSPVKNRPIKTPSRSISGRLATPTSATASAKQKSRGVLSLSRLNMLSKPKTRTGA</sequence>
<feature type="compositionally biased region" description="Polar residues" evidence="1">
    <location>
        <begin position="14"/>
        <end position="30"/>
    </location>
</feature>
<feature type="compositionally biased region" description="Polar residues" evidence="1">
    <location>
        <begin position="448"/>
        <end position="465"/>
    </location>
</feature>
<evidence type="ECO:0008006" key="4">
    <source>
        <dbReference type="Google" id="ProtNLM"/>
    </source>
</evidence>
<feature type="region of interest" description="Disordered" evidence="1">
    <location>
        <begin position="417"/>
        <end position="622"/>
    </location>
</feature>
<organism evidence="2 3">
    <name type="scientific">Penicillium decumbens</name>
    <dbReference type="NCBI Taxonomy" id="69771"/>
    <lineage>
        <taxon>Eukaryota</taxon>
        <taxon>Fungi</taxon>
        <taxon>Dikarya</taxon>
        <taxon>Ascomycota</taxon>
        <taxon>Pezizomycotina</taxon>
        <taxon>Eurotiomycetes</taxon>
        <taxon>Eurotiomycetidae</taxon>
        <taxon>Eurotiales</taxon>
        <taxon>Aspergillaceae</taxon>
        <taxon>Penicillium</taxon>
    </lineage>
</organism>
<dbReference type="Proteomes" id="UP000191522">
    <property type="component" value="Unassembled WGS sequence"/>
</dbReference>
<feature type="region of interest" description="Disordered" evidence="1">
    <location>
        <begin position="217"/>
        <end position="374"/>
    </location>
</feature>
<evidence type="ECO:0000256" key="1">
    <source>
        <dbReference type="SAM" id="MobiDB-lite"/>
    </source>
</evidence>
<keyword evidence="3" id="KW-1185">Reference proteome</keyword>
<feature type="compositionally biased region" description="Polar residues" evidence="1">
    <location>
        <begin position="258"/>
        <end position="282"/>
    </location>
</feature>
<feature type="compositionally biased region" description="Polar residues" evidence="1">
    <location>
        <begin position="478"/>
        <end position="487"/>
    </location>
</feature>
<dbReference type="EMBL" id="MDYL01000008">
    <property type="protein sequence ID" value="OQD75078.1"/>
    <property type="molecule type" value="Genomic_DNA"/>
</dbReference>
<dbReference type="OrthoDB" id="5204833at2759"/>
<dbReference type="AlphaFoldDB" id="A0A1V6PDF7"/>
<dbReference type="STRING" id="69771.A0A1V6PDF7"/>